<reference evidence="2 3" key="1">
    <citation type="submission" date="2017-04" db="EMBL/GenBank/DDBJ databases">
        <authorList>
            <person name="Afonso C.L."/>
            <person name="Miller P.J."/>
            <person name="Scott M.A."/>
            <person name="Spackman E."/>
            <person name="Goraichik I."/>
            <person name="Dimitrov K.M."/>
            <person name="Suarez D.L."/>
            <person name="Swayne D.E."/>
        </authorList>
    </citation>
    <scope>NUCLEOTIDE SEQUENCE [LARGE SCALE GENOMIC DNA]</scope>
    <source>
        <strain evidence="2 3">ToBE</strain>
    </source>
</reference>
<dbReference type="InterPro" id="IPR036249">
    <property type="entry name" value="Thioredoxin-like_sf"/>
</dbReference>
<dbReference type="OrthoDB" id="9809733at2"/>
<keyword evidence="3" id="KW-1185">Reference proteome</keyword>
<dbReference type="Gene3D" id="3.40.30.10">
    <property type="entry name" value="Glutaredoxin"/>
    <property type="match status" value="1"/>
</dbReference>
<dbReference type="PANTHER" id="PTHR42852">
    <property type="entry name" value="THIOL:DISULFIDE INTERCHANGE PROTEIN DSBE"/>
    <property type="match status" value="1"/>
</dbReference>
<organism evidence="2 3">
    <name type="scientific">Thermanaeromonas toyohensis ToBE</name>
    <dbReference type="NCBI Taxonomy" id="698762"/>
    <lineage>
        <taxon>Bacteria</taxon>
        <taxon>Bacillati</taxon>
        <taxon>Bacillota</taxon>
        <taxon>Clostridia</taxon>
        <taxon>Neomoorellales</taxon>
        <taxon>Neomoorellaceae</taxon>
        <taxon>Thermanaeromonas</taxon>
    </lineage>
</organism>
<dbReference type="STRING" id="698762.SAMN00808754_2517"/>
<evidence type="ECO:0000313" key="2">
    <source>
        <dbReference type="EMBL" id="SMB98726.1"/>
    </source>
</evidence>
<proteinExistence type="predicted"/>
<accession>A0A1W1VZF7</accession>
<feature type="domain" description="Thioredoxin" evidence="1">
    <location>
        <begin position="50"/>
        <end position="190"/>
    </location>
</feature>
<dbReference type="PROSITE" id="PS00194">
    <property type="entry name" value="THIOREDOXIN_1"/>
    <property type="match status" value="1"/>
</dbReference>
<dbReference type="PROSITE" id="PS51352">
    <property type="entry name" value="THIOREDOXIN_2"/>
    <property type="match status" value="1"/>
</dbReference>
<gene>
    <name evidence="2" type="ORF">SAMN00808754_2517</name>
</gene>
<dbReference type="RefSeq" id="WP_084666121.1">
    <property type="nucleotide sequence ID" value="NZ_LT838272.1"/>
</dbReference>
<dbReference type="CDD" id="cd02966">
    <property type="entry name" value="TlpA_like_family"/>
    <property type="match status" value="1"/>
</dbReference>
<dbReference type="InterPro" id="IPR000866">
    <property type="entry name" value="AhpC/TSA"/>
</dbReference>
<evidence type="ECO:0000259" key="1">
    <source>
        <dbReference type="PROSITE" id="PS51352"/>
    </source>
</evidence>
<dbReference type="Pfam" id="PF00578">
    <property type="entry name" value="AhpC-TSA"/>
    <property type="match status" value="1"/>
</dbReference>
<dbReference type="PANTHER" id="PTHR42852:SF17">
    <property type="entry name" value="THIOREDOXIN-LIKE PROTEIN HI_1115"/>
    <property type="match status" value="1"/>
</dbReference>
<evidence type="ECO:0000313" key="3">
    <source>
        <dbReference type="Proteomes" id="UP000192569"/>
    </source>
</evidence>
<dbReference type="AlphaFoldDB" id="A0A1W1VZF7"/>
<dbReference type="Proteomes" id="UP000192569">
    <property type="component" value="Chromosome I"/>
</dbReference>
<dbReference type="SUPFAM" id="SSF52833">
    <property type="entry name" value="Thioredoxin-like"/>
    <property type="match status" value="1"/>
</dbReference>
<protein>
    <submittedName>
        <fullName evidence="2">Peroxiredoxin</fullName>
    </submittedName>
</protein>
<dbReference type="EMBL" id="LT838272">
    <property type="protein sequence ID" value="SMB98726.1"/>
    <property type="molecule type" value="Genomic_DNA"/>
</dbReference>
<dbReference type="GO" id="GO:0016491">
    <property type="term" value="F:oxidoreductase activity"/>
    <property type="evidence" value="ECO:0007669"/>
    <property type="project" value="InterPro"/>
</dbReference>
<name>A0A1W1VZF7_9FIRM</name>
<dbReference type="InterPro" id="IPR017937">
    <property type="entry name" value="Thioredoxin_CS"/>
</dbReference>
<sequence length="191" mass="21201">MRRNAGLLVLVGVVLLFLAGAGGFSLWRSAFKTVQQPASDPEAGKGEVRPEVGYLAPDFSLPDLQGRVITLSQLKGKPVFLNFWASWCPPCRVEMPEIQEFFKKYKGKVEVVAVNLTSSEKSPAEVKKFLETNGYTFPVVLDTKGIAENYYLVRAIPTSYLVDAQGVIKFKYTGPLTLQLLERVLGEIQEK</sequence>
<dbReference type="GO" id="GO:0016209">
    <property type="term" value="F:antioxidant activity"/>
    <property type="evidence" value="ECO:0007669"/>
    <property type="project" value="InterPro"/>
</dbReference>
<dbReference type="InterPro" id="IPR050553">
    <property type="entry name" value="Thioredoxin_ResA/DsbE_sf"/>
</dbReference>
<dbReference type="InterPro" id="IPR013766">
    <property type="entry name" value="Thioredoxin_domain"/>
</dbReference>